<dbReference type="EMBL" id="JBHSZG010000008">
    <property type="protein sequence ID" value="MFC7138064.1"/>
    <property type="molecule type" value="Genomic_DNA"/>
</dbReference>
<dbReference type="InterPro" id="IPR056442">
    <property type="entry name" value="GINT1_N"/>
</dbReference>
<gene>
    <name evidence="3" type="ORF">ACFQRB_19535</name>
</gene>
<evidence type="ECO:0000256" key="1">
    <source>
        <dbReference type="SAM" id="MobiDB-lite"/>
    </source>
</evidence>
<evidence type="ECO:0000313" key="4">
    <source>
        <dbReference type="Proteomes" id="UP001596368"/>
    </source>
</evidence>
<comment type="caution">
    <text evidence="3">The sequence shown here is derived from an EMBL/GenBank/DDBJ whole genome shotgun (WGS) entry which is preliminary data.</text>
</comment>
<dbReference type="Gene3D" id="2.115.10.20">
    <property type="entry name" value="Glycosyl hydrolase domain, family 43"/>
    <property type="match status" value="1"/>
</dbReference>
<dbReference type="Pfam" id="PF24793">
    <property type="entry name" value="GINT1_N"/>
    <property type="match status" value="1"/>
</dbReference>
<feature type="region of interest" description="Disordered" evidence="1">
    <location>
        <begin position="170"/>
        <end position="301"/>
    </location>
</feature>
<dbReference type="Proteomes" id="UP001596368">
    <property type="component" value="Unassembled WGS sequence"/>
</dbReference>
<feature type="region of interest" description="Disordered" evidence="1">
    <location>
        <begin position="316"/>
        <end position="353"/>
    </location>
</feature>
<organism evidence="3 4">
    <name type="scientific">Halobaculum litoreum</name>
    <dbReference type="NCBI Taxonomy" id="3031998"/>
    <lineage>
        <taxon>Archaea</taxon>
        <taxon>Methanobacteriati</taxon>
        <taxon>Methanobacteriota</taxon>
        <taxon>Stenosarchaea group</taxon>
        <taxon>Halobacteria</taxon>
        <taxon>Halobacteriales</taxon>
        <taxon>Haloferacaceae</taxon>
        <taxon>Halobaculum</taxon>
    </lineage>
</organism>
<accession>A0ABD5XWM4</accession>
<feature type="domain" description="Glucosamine inositolphosphorylceramide transferase 1 N-terminal" evidence="2">
    <location>
        <begin position="55"/>
        <end position="167"/>
    </location>
</feature>
<evidence type="ECO:0000313" key="3">
    <source>
        <dbReference type="EMBL" id="MFC7138064.1"/>
    </source>
</evidence>
<feature type="compositionally biased region" description="Polar residues" evidence="1">
    <location>
        <begin position="238"/>
        <end position="264"/>
    </location>
</feature>
<reference evidence="3 4" key="1">
    <citation type="journal article" date="2019" name="Int. J. Syst. Evol. Microbiol.">
        <title>The Global Catalogue of Microorganisms (GCM) 10K type strain sequencing project: providing services to taxonomists for standard genome sequencing and annotation.</title>
        <authorList>
            <consortium name="The Broad Institute Genomics Platform"/>
            <consortium name="The Broad Institute Genome Sequencing Center for Infectious Disease"/>
            <person name="Wu L."/>
            <person name="Ma J."/>
        </authorList>
    </citation>
    <scope>NUCLEOTIDE SEQUENCE [LARGE SCALE GENOMIC DNA]</scope>
    <source>
        <strain evidence="3 4">DT92</strain>
    </source>
</reference>
<sequence length="353" mass="38869">MAWHTGEAVHNRPSTGRSHPAPVDMRGRYDGETVPEYPTGADRAPERFVPAGDINPVLTAADVTDFGRTDCVADPFLFVTADGDWHMFFEVYTQNRQPSAVIGHAESTDGYDWSYDRVVLEADEHLSYPYVFKWEGDHYMVPDTWAKERGPAAITLYKAESFPYGWEPVAGSSARRPRFTTSARSGGRTAGGRSPGTARISTRTTATTSTRPTGRPTRRTPSSGTDRRRPARAVGRSCSPTVSSRSIRTVRTGTASASTPTRSPNSHRRRTPTVHATTPRCSSRPGARLEQRRGPPGRPVVRRRRLPVCGRRERRYRLPVGGDPPLGDRDLPRLGSSRGVGSVAVRPSRKPIP</sequence>
<proteinExistence type="predicted"/>
<protein>
    <recommendedName>
        <fullName evidence="2">Glucosamine inositolphosphorylceramide transferase 1 N-terminal domain-containing protein</fullName>
    </recommendedName>
</protein>
<feature type="compositionally biased region" description="Low complexity" evidence="1">
    <location>
        <begin position="195"/>
        <end position="224"/>
    </location>
</feature>
<keyword evidence="4" id="KW-1185">Reference proteome</keyword>
<dbReference type="InterPro" id="IPR023296">
    <property type="entry name" value="Glyco_hydro_beta-prop_sf"/>
</dbReference>
<dbReference type="AlphaFoldDB" id="A0ABD5XWM4"/>
<dbReference type="SUPFAM" id="SSF75005">
    <property type="entry name" value="Arabinanase/levansucrase/invertase"/>
    <property type="match status" value="1"/>
</dbReference>
<feature type="region of interest" description="Disordered" evidence="1">
    <location>
        <begin position="1"/>
        <end position="31"/>
    </location>
</feature>
<evidence type="ECO:0000259" key="2">
    <source>
        <dbReference type="Pfam" id="PF24793"/>
    </source>
</evidence>
<name>A0ABD5XWM4_9EURY</name>